<name>A0A6C0GSA3_9BACT</name>
<dbReference type="Pfam" id="PF07696">
    <property type="entry name" value="7TMR-DISMED2"/>
    <property type="match status" value="1"/>
</dbReference>
<proteinExistence type="predicted"/>
<dbReference type="InterPro" id="IPR005467">
    <property type="entry name" value="His_kinase_dom"/>
</dbReference>
<dbReference type="InterPro" id="IPR050351">
    <property type="entry name" value="BphY/WalK/GraS-like"/>
</dbReference>
<dbReference type="Pfam" id="PF02518">
    <property type="entry name" value="HATPase_c"/>
    <property type="match status" value="1"/>
</dbReference>
<feature type="transmembrane region" description="Helical" evidence="6">
    <location>
        <begin position="222"/>
        <end position="244"/>
    </location>
</feature>
<dbReference type="Gene3D" id="2.60.40.2380">
    <property type="match status" value="1"/>
</dbReference>
<evidence type="ECO:0000259" key="8">
    <source>
        <dbReference type="PROSITE" id="PS50109"/>
    </source>
</evidence>
<feature type="coiled-coil region" evidence="5">
    <location>
        <begin position="397"/>
        <end position="510"/>
    </location>
</feature>
<evidence type="ECO:0000313" key="10">
    <source>
        <dbReference type="Proteomes" id="UP000480178"/>
    </source>
</evidence>
<keyword evidence="6" id="KW-0472">Membrane</keyword>
<dbReference type="GO" id="GO:0000155">
    <property type="term" value="F:phosphorelay sensor kinase activity"/>
    <property type="evidence" value="ECO:0007669"/>
    <property type="project" value="InterPro"/>
</dbReference>
<evidence type="ECO:0000256" key="5">
    <source>
        <dbReference type="SAM" id="Coils"/>
    </source>
</evidence>
<reference evidence="9 10" key="1">
    <citation type="submission" date="2020-01" db="EMBL/GenBank/DDBJ databases">
        <authorList>
            <person name="Kim M.K."/>
        </authorList>
    </citation>
    <scope>NUCLEOTIDE SEQUENCE [LARGE SCALE GENOMIC DNA]</scope>
    <source>
        <strain evidence="9 10">172606-1</strain>
    </source>
</reference>
<dbReference type="Proteomes" id="UP000480178">
    <property type="component" value="Chromosome"/>
</dbReference>
<dbReference type="PANTHER" id="PTHR42878:SF14">
    <property type="entry name" value="OSMOLARITY TWO-COMPONENT SYSTEM PROTEIN SSK1"/>
    <property type="match status" value="1"/>
</dbReference>
<dbReference type="AlphaFoldDB" id="A0A6C0GSA3"/>
<dbReference type="Gene3D" id="1.10.287.130">
    <property type="match status" value="1"/>
</dbReference>
<protein>
    <recommendedName>
        <fullName evidence="2">histidine kinase</fullName>
        <ecNumber evidence="2">2.7.13.3</ecNumber>
    </recommendedName>
</protein>
<dbReference type="EMBL" id="CP048222">
    <property type="protein sequence ID" value="QHT70981.1"/>
    <property type="molecule type" value="Genomic_DNA"/>
</dbReference>
<dbReference type="PROSITE" id="PS50109">
    <property type="entry name" value="HIS_KIN"/>
    <property type="match status" value="1"/>
</dbReference>
<dbReference type="GO" id="GO:0000156">
    <property type="term" value="F:phosphorelay response regulator activity"/>
    <property type="evidence" value="ECO:0007669"/>
    <property type="project" value="TreeGrafter"/>
</dbReference>
<dbReference type="InterPro" id="IPR036097">
    <property type="entry name" value="HisK_dim/P_sf"/>
</dbReference>
<accession>A0A6C0GSA3</accession>
<dbReference type="Pfam" id="PF07695">
    <property type="entry name" value="7TMR-DISM_7TM"/>
    <property type="match status" value="1"/>
</dbReference>
<feature type="transmembrane region" description="Helical" evidence="6">
    <location>
        <begin position="318"/>
        <end position="336"/>
    </location>
</feature>
<dbReference type="PANTHER" id="PTHR42878">
    <property type="entry name" value="TWO-COMPONENT HISTIDINE KINASE"/>
    <property type="match status" value="1"/>
</dbReference>
<keyword evidence="6" id="KW-1133">Transmembrane helix</keyword>
<gene>
    <name evidence="9" type="ORF">GXP67_32205</name>
</gene>
<evidence type="ECO:0000256" key="2">
    <source>
        <dbReference type="ARBA" id="ARBA00012438"/>
    </source>
</evidence>
<evidence type="ECO:0000256" key="4">
    <source>
        <dbReference type="ARBA" id="ARBA00022777"/>
    </source>
</evidence>
<dbReference type="CDD" id="cd00075">
    <property type="entry name" value="HATPase"/>
    <property type="match status" value="1"/>
</dbReference>
<feature type="signal peptide" evidence="7">
    <location>
        <begin position="1"/>
        <end position="19"/>
    </location>
</feature>
<dbReference type="InterPro" id="IPR011623">
    <property type="entry name" value="7TMR_DISM_rcpt_extracell_dom1"/>
</dbReference>
<dbReference type="InterPro" id="IPR036890">
    <property type="entry name" value="HATPase_C_sf"/>
</dbReference>
<keyword evidence="4" id="KW-0418">Kinase</keyword>
<keyword evidence="10" id="KW-1185">Reference proteome</keyword>
<keyword evidence="7" id="KW-0732">Signal</keyword>
<dbReference type="SUPFAM" id="SSF47384">
    <property type="entry name" value="Homodimeric domain of signal transducing histidine kinase"/>
    <property type="match status" value="1"/>
</dbReference>
<feature type="transmembrane region" description="Helical" evidence="6">
    <location>
        <begin position="373"/>
        <end position="395"/>
    </location>
</feature>
<organism evidence="9 10">
    <name type="scientific">Rhodocytophaga rosea</name>
    <dbReference type="NCBI Taxonomy" id="2704465"/>
    <lineage>
        <taxon>Bacteria</taxon>
        <taxon>Pseudomonadati</taxon>
        <taxon>Bacteroidota</taxon>
        <taxon>Cytophagia</taxon>
        <taxon>Cytophagales</taxon>
        <taxon>Rhodocytophagaceae</taxon>
        <taxon>Rhodocytophaga</taxon>
    </lineage>
</organism>
<comment type="catalytic activity">
    <reaction evidence="1">
        <text>ATP + protein L-histidine = ADP + protein N-phospho-L-histidine.</text>
        <dbReference type="EC" id="2.7.13.3"/>
    </reaction>
</comment>
<evidence type="ECO:0000256" key="3">
    <source>
        <dbReference type="ARBA" id="ARBA00022679"/>
    </source>
</evidence>
<dbReference type="InterPro" id="IPR003594">
    <property type="entry name" value="HATPase_dom"/>
</dbReference>
<dbReference type="GO" id="GO:0030295">
    <property type="term" value="F:protein kinase activator activity"/>
    <property type="evidence" value="ECO:0007669"/>
    <property type="project" value="TreeGrafter"/>
</dbReference>
<dbReference type="InterPro" id="IPR011622">
    <property type="entry name" value="7TMR_DISM_rcpt_extracell_dom2"/>
</dbReference>
<keyword evidence="6" id="KW-0812">Transmembrane</keyword>
<keyword evidence="3" id="KW-0808">Transferase</keyword>
<dbReference type="Gene3D" id="3.30.565.10">
    <property type="entry name" value="Histidine kinase-like ATPase, C-terminal domain"/>
    <property type="match status" value="1"/>
</dbReference>
<dbReference type="KEGG" id="rhoz:GXP67_32205"/>
<sequence length="730" mass="83079">MKLLLVTAFLCWLTLSLYASPVDTFLVSTTDTKEYHDLTPYIQAVNDPKGVLSISTMRAKDFVGSFKPLNDPGINVKSPVHWLHFYIQNPDTLSHTVYISFTFTDFIEFYIRHENGAGLMKKSGDLVPFHERDVKVGQMVFIDVPVPPQSVIACYARLESSTDISQQSRSLALKSIKLYSEASFDKRFDVTNRIYQALFYGAMLIMLFYNLFIFITLKDSSYLYYVCYTLAVGVFFSSNSGYIFELFLPEYPRTDLYVRFLSTPVLLFFYLLFSRKYLKTANTAPVLNKAITLLLFLFPVVFILMMLGYWTLGRSASIIGAIISFVFILFAAISSVRKGYTPALFFLVANILLLVGGAVYASQRFFAVEQSPITQYSVQIASVLEVVLFSFGLAARINLMQKEITDKTIENERLEKVKERALKSLIEEKNQELEQKVKERTAQIHQQKEEITTQNDYLTQSYKQLEQAQQTIEKQNKKLSLVNVRLEKTVRERTKELKQTNTDLLKANRELDIFIYRTAHDIKGPLARLIGLSQVALLDVQEQQAIEYLNKLNFEANYLNYLLNRLSVIHEITHAEVRFEPIDFQELMISVIGKLHQVSGFDQVQIHISVGAAICIDSDHSILSFILRNLIENAIQFRKPDAAASFITVEVKHQEMLIIIQVTDNGIGISPIDTPTIFDLFSRAAGKHKKAGMGLHMTKLSVEKLKGNISLLPHPSGFTQFQVSLPVKNA</sequence>
<feature type="transmembrane region" description="Helical" evidence="6">
    <location>
        <begin position="197"/>
        <end position="215"/>
    </location>
</feature>
<feature type="transmembrane region" description="Helical" evidence="6">
    <location>
        <begin position="256"/>
        <end position="273"/>
    </location>
</feature>
<evidence type="ECO:0000256" key="7">
    <source>
        <dbReference type="SAM" id="SignalP"/>
    </source>
</evidence>
<evidence type="ECO:0000256" key="6">
    <source>
        <dbReference type="SAM" id="Phobius"/>
    </source>
</evidence>
<dbReference type="SUPFAM" id="SSF55874">
    <property type="entry name" value="ATPase domain of HSP90 chaperone/DNA topoisomerase II/histidine kinase"/>
    <property type="match status" value="1"/>
</dbReference>
<dbReference type="EC" id="2.7.13.3" evidence="2"/>
<dbReference type="InterPro" id="IPR004358">
    <property type="entry name" value="Sig_transdc_His_kin-like_C"/>
</dbReference>
<feature type="domain" description="Histidine kinase" evidence="8">
    <location>
        <begin position="517"/>
        <end position="729"/>
    </location>
</feature>
<dbReference type="PRINTS" id="PR00344">
    <property type="entry name" value="BCTRLSENSOR"/>
</dbReference>
<feature type="transmembrane region" description="Helical" evidence="6">
    <location>
        <begin position="343"/>
        <end position="361"/>
    </location>
</feature>
<evidence type="ECO:0000313" key="9">
    <source>
        <dbReference type="EMBL" id="QHT70981.1"/>
    </source>
</evidence>
<feature type="transmembrane region" description="Helical" evidence="6">
    <location>
        <begin position="293"/>
        <end position="312"/>
    </location>
</feature>
<keyword evidence="5" id="KW-0175">Coiled coil</keyword>
<dbReference type="RefSeq" id="WP_162446924.1">
    <property type="nucleotide sequence ID" value="NZ_CP048222.1"/>
</dbReference>
<evidence type="ECO:0000256" key="1">
    <source>
        <dbReference type="ARBA" id="ARBA00000085"/>
    </source>
</evidence>
<dbReference type="SMART" id="SM00387">
    <property type="entry name" value="HATPase_c"/>
    <property type="match status" value="1"/>
</dbReference>
<dbReference type="GO" id="GO:0007234">
    <property type="term" value="P:osmosensory signaling via phosphorelay pathway"/>
    <property type="evidence" value="ECO:0007669"/>
    <property type="project" value="TreeGrafter"/>
</dbReference>
<feature type="chain" id="PRO_5025402138" description="histidine kinase" evidence="7">
    <location>
        <begin position="20"/>
        <end position="730"/>
    </location>
</feature>